<dbReference type="SUPFAM" id="SSF49899">
    <property type="entry name" value="Concanavalin A-like lectins/glucanases"/>
    <property type="match status" value="2"/>
</dbReference>
<dbReference type="InterPro" id="IPR013320">
    <property type="entry name" value="ConA-like_dom_sf"/>
</dbReference>
<evidence type="ECO:0000313" key="1">
    <source>
        <dbReference type="EMBL" id="CAF1321157.1"/>
    </source>
</evidence>
<evidence type="ECO:0000313" key="2">
    <source>
        <dbReference type="Proteomes" id="UP000663889"/>
    </source>
</evidence>
<dbReference type="AlphaFoldDB" id="A0A815EYQ4"/>
<reference evidence="1" key="1">
    <citation type="submission" date="2021-02" db="EMBL/GenBank/DDBJ databases">
        <authorList>
            <person name="Nowell W R."/>
        </authorList>
    </citation>
    <scope>NUCLEOTIDE SEQUENCE</scope>
</reference>
<sequence>MNTWYHVACVYDSVTTAQQVWLDGSLDGSRLASAYNGLWGITTIGATFQSGNASTFNGYIDNVRFEARAKNSTEILNDATLHVYYSFDSGSLIDNGPNGINGTAYGNLLSTTGRVNQALQFNTGPYVYYSYTPFYFLGISGHPFSIALWAKPTGSYAQQTLVFVERPSTWCAHVLVMTSSGQLVASNWKGTNVATNGSILPLNTWTHIGYTYSIVNGIRLYLNGSQYSTTGAFRFLGSGFPMRIILGGNIGQISACSPGYGGVFTGAIDEFYLYRRELTAAQVWALANP</sequence>
<proteinExistence type="predicted"/>
<dbReference type="EMBL" id="CAJNOU010002433">
    <property type="protein sequence ID" value="CAF1321157.1"/>
    <property type="molecule type" value="Genomic_DNA"/>
</dbReference>
<dbReference type="Proteomes" id="UP000663889">
    <property type="component" value="Unassembled WGS sequence"/>
</dbReference>
<protein>
    <submittedName>
        <fullName evidence="1">Uncharacterized protein</fullName>
    </submittedName>
</protein>
<comment type="caution">
    <text evidence="1">The sequence shown here is derived from an EMBL/GenBank/DDBJ whole genome shotgun (WGS) entry which is preliminary data.</text>
</comment>
<accession>A0A815EYQ4</accession>
<dbReference type="Gene3D" id="2.60.120.200">
    <property type="match status" value="2"/>
</dbReference>
<dbReference type="Pfam" id="PF13385">
    <property type="entry name" value="Laminin_G_3"/>
    <property type="match status" value="2"/>
</dbReference>
<name>A0A815EYQ4_9BILA</name>
<organism evidence="1 2">
    <name type="scientific">Rotaria sordida</name>
    <dbReference type="NCBI Taxonomy" id="392033"/>
    <lineage>
        <taxon>Eukaryota</taxon>
        <taxon>Metazoa</taxon>
        <taxon>Spiralia</taxon>
        <taxon>Gnathifera</taxon>
        <taxon>Rotifera</taxon>
        <taxon>Eurotatoria</taxon>
        <taxon>Bdelloidea</taxon>
        <taxon>Philodinida</taxon>
        <taxon>Philodinidae</taxon>
        <taxon>Rotaria</taxon>
    </lineage>
</organism>
<gene>
    <name evidence="1" type="ORF">SEV965_LOCUS27318</name>
</gene>